<dbReference type="Proteomes" id="UP000186607">
    <property type="component" value="Unassembled WGS sequence"/>
</dbReference>
<dbReference type="AlphaFoldDB" id="A0A1U7NYL3"/>
<protein>
    <submittedName>
        <fullName evidence="1">Uncharacterized protein</fullName>
    </submittedName>
</protein>
<reference evidence="1 2" key="1">
    <citation type="submission" date="2017-01" db="EMBL/GenBank/DDBJ databases">
        <title>Genome Analysis of Deinococcus marmoris KOPRI26562.</title>
        <authorList>
            <person name="Kim J.H."/>
            <person name="Oh H.-M."/>
        </authorList>
    </citation>
    <scope>NUCLEOTIDE SEQUENCE [LARGE SCALE GENOMIC DNA]</scope>
    <source>
        <strain evidence="1 2">KOPRI26562</strain>
    </source>
</reference>
<gene>
    <name evidence="1" type="ORF">BOO71_0007039</name>
</gene>
<accession>A0A1U7NYL3</accession>
<sequence length="116" mass="12811">MPIRAGQLWEYTATPEGQPPITGTISIKTVKFTTPIDAPKDDSSALMAGEVARGATLLYFPKSRTMQLSLYSALNQETGRCKFVFADKNQRVAISDYFADWKTSRSAGTCEIRLVN</sequence>
<evidence type="ECO:0000313" key="1">
    <source>
        <dbReference type="EMBL" id="OLV17994.1"/>
    </source>
</evidence>
<evidence type="ECO:0000313" key="2">
    <source>
        <dbReference type="Proteomes" id="UP000186607"/>
    </source>
</evidence>
<keyword evidence="2" id="KW-1185">Reference proteome</keyword>
<proteinExistence type="predicted"/>
<name>A0A1U7NYL3_9DEIO</name>
<organism evidence="1 2">
    <name type="scientific">Deinococcus marmoris</name>
    <dbReference type="NCBI Taxonomy" id="249408"/>
    <lineage>
        <taxon>Bacteria</taxon>
        <taxon>Thermotogati</taxon>
        <taxon>Deinococcota</taxon>
        <taxon>Deinococci</taxon>
        <taxon>Deinococcales</taxon>
        <taxon>Deinococcaceae</taxon>
        <taxon>Deinococcus</taxon>
    </lineage>
</organism>
<comment type="caution">
    <text evidence="1">The sequence shown here is derived from an EMBL/GenBank/DDBJ whole genome shotgun (WGS) entry which is preliminary data.</text>
</comment>
<dbReference type="STRING" id="249408.BOO71_0007039"/>
<dbReference type="EMBL" id="MSTI01000077">
    <property type="protein sequence ID" value="OLV17994.1"/>
    <property type="molecule type" value="Genomic_DNA"/>
</dbReference>